<evidence type="ECO:0000256" key="1">
    <source>
        <dbReference type="ARBA" id="ARBA00022676"/>
    </source>
</evidence>
<dbReference type="RefSeq" id="WP_233051625.1">
    <property type="nucleotide sequence ID" value="NZ_JAIMJA010000003.1"/>
</dbReference>
<dbReference type="EMBL" id="JAIMJA010000003">
    <property type="protein sequence ID" value="MCE2594047.1"/>
    <property type="molecule type" value="Genomic_DNA"/>
</dbReference>
<protein>
    <submittedName>
        <fullName evidence="4">Glycosyltransferase</fullName>
        <ecNumber evidence="4">2.4.-.-</ecNumber>
    </submittedName>
</protein>
<comment type="caution">
    <text evidence="4">The sequence shown here is derived from an EMBL/GenBank/DDBJ whole genome shotgun (WGS) entry which is preliminary data.</text>
</comment>
<organism evidence="4 5">
    <name type="scientific">Motilimonas cestriensis</name>
    <dbReference type="NCBI Taxonomy" id="2742685"/>
    <lineage>
        <taxon>Bacteria</taxon>
        <taxon>Pseudomonadati</taxon>
        <taxon>Pseudomonadota</taxon>
        <taxon>Gammaproteobacteria</taxon>
        <taxon>Alteromonadales</taxon>
        <taxon>Alteromonadales genera incertae sedis</taxon>
        <taxon>Motilimonas</taxon>
    </lineage>
</organism>
<evidence type="ECO:0000313" key="4">
    <source>
        <dbReference type="EMBL" id="MCE2594047.1"/>
    </source>
</evidence>
<evidence type="ECO:0000256" key="2">
    <source>
        <dbReference type="ARBA" id="ARBA00022679"/>
    </source>
</evidence>
<keyword evidence="5" id="KW-1185">Reference proteome</keyword>
<dbReference type="InterPro" id="IPR001296">
    <property type="entry name" value="Glyco_trans_1"/>
</dbReference>
<dbReference type="Proteomes" id="UP001201273">
    <property type="component" value="Unassembled WGS sequence"/>
</dbReference>
<dbReference type="Pfam" id="PF00534">
    <property type="entry name" value="Glycos_transf_1"/>
    <property type="match status" value="1"/>
</dbReference>
<reference evidence="4 5" key="1">
    <citation type="journal article" date="2022" name="Environ. Microbiol. Rep.">
        <title>Eco-phylogenetic analyses reveal divergent evolution of vitamin B12 metabolism in the marine bacterial family 'Psychromonadaceae'.</title>
        <authorList>
            <person name="Jin X."/>
            <person name="Yang Y."/>
            <person name="Cao H."/>
            <person name="Gao B."/>
            <person name="Zhao Z."/>
        </authorList>
    </citation>
    <scope>NUCLEOTIDE SEQUENCE [LARGE SCALE GENOMIC DNA]</scope>
    <source>
        <strain evidence="4 5">MKS20</strain>
    </source>
</reference>
<evidence type="ECO:0000313" key="5">
    <source>
        <dbReference type="Proteomes" id="UP001201273"/>
    </source>
</evidence>
<keyword evidence="1 4" id="KW-0328">Glycosyltransferase</keyword>
<accession>A0ABS8W6Q9</accession>
<evidence type="ECO:0000259" key="3">
    <source>
        <dbReference type="Pfam" id="PF00534"/>
    </source>
</evidence>
<sequence>MNKKNILFVVDAPNWAFGTIANNIASGLRKSEYNVEIIYTQKIESYHDFILAVSKLRAKPDLIHFFWRDYLNEVIAYLKQHPKKYMDTFENCALTTHVPDHLYTELSDEIEARVELFNIIDNYFVSSSKIEKIYNKLPFYPAPHSVIFDNPELPKPSKLNLTESKIPSIGWIGNSKWGEHLGYKDYKGLKEIITPAIEKLREKEIPFTVKIFDKAEKNTPRDEILSHLENIDILLISSVEEGTPLPLLEGISRGCAIISTDVGIVREILPEEQLEYVLPRTSESFYNALLSLLTNTEKLNKIKNINLKTYEENFLNSFNTVNKWQEFIENSIKESNKNLRSNLFKTKKTKIKALQNSVISHSYRLGKKLEIIDILKQSRFVRTYYQKSLSNSDDIEYKLFTSRYEKAIIGKEYITLYSPRWHGVANSTRSIFPESAIAFPLFSREYPEVTDHQFLDRIVQLITESRELKAIIISGGVELHRTLVRKVKEKRKDINIYLAWHGSPAQWVDISHYHTFEKWAELIKKNELNGVISFKPDLCETIEKMGIPSFPIKNIIPNKNLIKKRNINRKVNIGVFAALFSWYKNPFVQLMSTIGVKNSVIHTNLNVRDSFSLIAEKIDLNIVDSSMSNEKFVSLLNDMDLVLYITNTECSPMIALESCSVGTPCLVGPAGNIYKGNDFLEKHLVVNEVDNPTAINKRIRDTIENYDLIISELEIFVEKYNKKVLIEKENLIKNILEKK</sequence>
<dbReference type="EC" id="2.4.-.-" evidence="4"/>
<dbReference type="PANTHER" id="PTHR12526">
    <property type="entry name" value="GLYCOSYLTRANSFERASE"/>
    <property type="match status" value="1"/>
</dbReference>
<dbReference type="PANTHER" id="PTHR12526:SF629">
    <property type="entry name" value="TEICHURONIC ACID BIOSYNTHESIS GLYCOSYLTRANSFERASE TUAH-RELATED"/>
    <property type="match status" value="1"/>
</dbReference>
<name>A0ABS8W6Q9_9GAMM</name>
<dbReference type="Gene3D" id="3.40.50.2000">
    <property type="entry name" value="Glycogen Phosphorylase B"/>
    <property type="match status" value="2"/>
</dbReference>
<feature type="domain" description="Glycosyl transferase family 1" evidence="3">
    <location>
        <begin position="218"/>
        <end position="304"/>
    </location>
</feature>
<proteinExistence type="predicted"/>
<keyword evidence="2 4" id="KW-0808">Transferase</keyword>
<gene>
    <name evidence="4" type="ORF">K6Y31_04380</name>
</gene>
<dbReference type="GO" id="GO:0016757">
    <property type="term" value="F:glycosyltransferase activity"/>
    <property type="evidence" value="ECO:0007669"/>
    <property type="project" value="UniProtKB-KW"/>
</dbReference>
<dbReference type="SUPFAM" id="SSF53756">
    <property type="entry name" value="UDP-Glycosyltransferase/glycogen phosphorylase"/>
    <property type="match status" value="2"/>
</dbReference>